<dbReference type="Pfam" id="PF04134">
    <property type="entry name" value="DCC1-like"/>
    <property type="match status" value="1"/>
</dbReference>
<dbReference type="EMBL" id="JASZZN010000023">
    <property type="protein sequence ID" value="MDM4018556.1"/>
    <property type="molecule type" value="Genomic_DNA"/>
</dbReference>
<feature type="compositionally biased region" description="Basic and acidic residues" evidence="1">
    <location>
        <begin position="22"/>
        <end position="35"/>
    </location>
</feature>
<name>A0ABT7PR22_9BACT</name>
<dbReference type="Proteomes" id="UP001239462">
    <property type="component" value="Unassembled WGS sequence"/>
</dbReference>
<feature type="compositionally biased region" description="Polar residues" evidence="1">
    <location>
        <begin position="1"/>
        <end position="21"/>
    </location>
</feature>
<gene>
    <name evidence="2" type="ORF">QTN89_24100</name>
</gene>
<evidence type="ECO:0000313" key="2">
    <source>
        <dbReference type="EMBL" id="MDM4018556.1"/>
    </source>
</evidence>
<evidence type="ECO:0000256" key="1">
    <source>
        <dbReference type="SAM" id="MobiDB-lite"/>
    </source>
</evidence>
<protein>
    <submittedName>
        <fullName evidence="2">DUF393 domain-containing protein</fullName>
    </submittedName>
</protein>
<feature type="region of interest" description="Disordered" evidence="1">
    <location>
        <begin position="1"/>
        <end position="35"/>
    </location>
</feature>
<dbReference type="InterPro" id="IPR044691">
    <property type="entry name" value="DCC1_Trx"/>
</dbReference>
<dbReference type="RefSeq" id="WP_289166429.1">
    <property type="nucleotide sequence ID" value="NZ_JASZZN010000023.1"/>
</dbReference>
<accession>A0ABT7PR22</accession>
<organism evidence="2 3">
    <name type="scientific">Roseiconus lacunae</name>
    <dbReference type="NCBI Taxonomy" id="2605694"/>
    <lineage>
        <taxon>Bacteria</taxon>
        <taxon>Pseudomonadati</taxon>
        <taxon>Planctomycetota</taxon>
        <taxon>Planctomycetia</taxon>
        <taxon>Pirellulales</taxon>
        <taxon>Pirellulaceae</taxon>
        <taxon>Roseiconus</taxon>
    </lineage>
</organism>
<evidence type="ECO:0000313" key="3">
    <source>
        <dbReference type="Proteomes" id="UP001239462"/>
    </source>
</evidence>
<proteinExistence type="predicted"/>
<dbReference type="PANTHER" id="PTHR34290">
    <property type="entry name" value="SI:CH73-390P7.2"/>
    <property type="match status" value="1"/>
</dbReference>
<comment type="caution">
    <text evidence="2">The sequence shown here is derived from an EMBL/GenBank/DDBJ whole genome shotgun (WGS) entry which is preliminary data.</text>
</comment>
<reference evidence="2 3" key="1">
    <citation type="submission" date="2023-06" db="EMBL/GenBank/DDBJ databases">
        <title>Roseiconus lacunae JC819 isolated from Gulf of Mannar region, Tamil Nadu.</title>
        <authorList>
            <person name="Pk S."/>
            <person name="Ch S."/>
            <person name="Ch V.R."/>
        </authorList>
    </citation>
    <scope>NUCLEOTIDE SEQUENCE [LARGE SCALE GENOMIC DNA]</scope>
    <source>
        <strain evidence="2 3">JC819</strain>
    </source>
</reference>
<dbReference type="PANTHER" id="PTHR34290:SF2">
    <property type="entry name" value="OS04G0668800 PROTEIN"/>
    <property type="match status" value="1"/>
</dbReference>
<dbReference type="InterPro" id="IPR007263">
    <property type="entry name" value="DCC1-like"/>
</dbReference>
<keyword evidence="3" id="KW-1185">Reference proteome</keyword>
<sequence length="172" mass="19336">MGSAATETPATAEKSAQQSTLNREHGLPDPDDRPSADVVIYDGDCNFCLGQVKNLQRLDCCGNRLSYISLHDPRVRDRYPDLTYEQMMEQMFVIDQQGRRHGGGDAVRYLSRRLPLLWPAAPILHLPGTAKLWRWGYHQVAKRRYRIAGKRSDQTSSSQGCDGDACSVHFGD</sequence>